<comment type="caution">
    <text evidence="1">The sequence shown here is derived from an EMBL/GenBank/DDBJ whole genome shotgun (WGS) entry which is preliminary data.</text>
</comment>
<proteinExistence type="predicted"/>
<dbReference type="Proteomes" id="UP001369736">
    <property type="component" value="Unassembled WGS sequence"/>
</dbReference>
<dbReference type="RefSeq" id="WP_337700822.1">
    <property type="nucleotide sequence ID" value="NZ_JBBEGM010000001.1"/>
</dbReference>
<accession>A0ABU8M154</accession>
<gene>
    <name evidence="1" type="ORF">WCD58_05250</name>
</gene>
<sequence>MHRGGARAPHAAGRVVTAEHCTARRRDGKRCRSAPVHGAAVCRMHGGAAPQVRAAAAERALDADVRRAIGRLEVAPCDNPLEALAELAGEVLAWKDQLGRLVADLRSVRYDSEGYGEQVRGEVLLFERAMDRCAKVLGLIARLDLDARLSRVSEQQADLVVAAVQAALDTAGVTGDRASEARAVAARHLRAVPDVGVTG</sequence>
<name>A0ABU8M154_9PSEU</name>
<dbReference type="EMBL" id="JBBEGM010000001">
    <property type="protein sequence ID" value="MEJ2860549.1"/>
    <property type="molecule type" value="Genomic_DNA"/>
</dbReference>
<dbReference type="NCBIfam" id="NF041373">
    <property type="entry name" value="HGG_STG"/>
    <property type="match status" value="1"/>
</dbReference>
<protein>
    <submittedName>
        <fullName evidence="1">HGGxSTG domain-containing protein</fullName>
    </submittedName>
</protein>
<evidence type="ECO:0000313" key="2">
    <source>
        <dbReference type="Proteomes" id="UP001369736"/>
    </source>
</evidence>
<evidence type="ECO:0000313" key="1">
    <source>
        <dbReference type="EMBL" id="MEJ2860549.1"/>
    </source>
</evidence>
<organism evidence="1 2">
    <name type="scientific">Actinomycetospora flava</name>
    <dbReference type="NCBI Taxonomy" id="3129232"/>
    <lineage>
        <taxon>Bacteria</taxon>
        <taxon>Bacillati</taxon>
        <taxon>Actinomycetota</taxon>
        <taxon>Actinomycetes</taxon>
        <taxon>Pseudonocardiales</taxon>
        <taxon>Pseudonocardiaceae</taxon>
        <taxon>Actinomycetospora</taxon>
    </lineage>
</organism>
<dbReference type="InterPro" id="IPR047675">
    <property type="entry name" value="Putative_zinc-bd"/>
</dbReference>
<keyword evidence="2" id="KW-1185">Reference proteome</keyword>
<reference evidence="1 2" key="1">
    <citation type="submission" date="2024-03" db="EMBL/GenBank/DDBJ databases">
        <title>Actinomycetospora sp. OC33-EN07, a novel actinomycete isolated from wild orchid (Aerides multiflora).</title>
        <authorList>
            <person name="Suriyachadkun C."/>
        </authorList>
    </citation>
    <scope>NUCLEOTIDE SEQUENCE [LARGE SCALE GENOMIC DNA]</scope>
    <source>
        <strain evidence="1 2">OC33-EN07</strain>
    </source>
</reference>